<organism evidence="9 10">
    <name type="scientific">Tetradesmus obliquus</name>
    <name type="common">Green alga</name>
    <name type="synonym">Acutodesmus obliquus</name>
    <dbReference type="NCBI Taxonomy" id="3088"/>
    <lineage>
        <taxon>Eukaryota</taxon>
        <taxon>Viridiplantae</taxon>
        <taxon>Chlorophyta</taxon>
        <taxon>core chlorophytes</taxon>
        <taxon>Chlorophyceae</taxon>
        <taxon>CS clade</taxon>
        <taxon>Sphaeropleales</taxon>
        <taxon>Scenedesmaceae</taxon>
        <taxon>Tetradesmus</taxon>
    </lineage>
</organism>
<feature type="transmembrane region" description="Helical" evidence="8">
    <location>
        <begin position="94"/>
        <end position="115"/>
    </location>
</feature>
<gene>
    <name evidence="9" type="ORF">OEZ85_011960</name>
</gene>
<evidence type="ECO:0000256" key="6">
    <source>
        <dbReference type="ARBA" id="ARBA00022989"/>
    </source>
</evidence>
<proteinExistence type="predicted"/>
<feature type="transmembrane region" description="Helical" evidence="8">
    <location>
        <begin position="159"/>
        <end position="179"/>
    </location>
</feature>
<evidence type="ECO:0008006" key="11">
    <source>
        <dbReference type="Google" id="ProtNLM"/>
    </source>
</evidence>
<reference evidence="9 10" key="1">
    <citation type="submission" date="2023-05" db="EMBL/GenBank/DDBJ databases">
        <title>A 100% complete, gapless, phased diploid assembly of the Scenedesmus obliquus UTEX 3031 genome.</title>
        <authorList>
            <person name="Biondi T.C."/>
            <person name="Hanschen E.R."/>
            <person name="Kwon T."/>
            <person name="Eng W."/>
            <person name="Kruse C.P.S."/>
            <person name="Koehler S.I."/>
            <person name="Kunde Y."/>
            <person name="Gleasner C.D."/>
            <person name="You Mak K.T."/>
            <person name="Polle J."/>
            <person name="Hovde B.T."/>
            <person name="Starkenburg S.R."/>
        </authorList>
    </citation>
    <scope>NUCLEOTIDE SEQUENCE [LARGE SCALE GENOMIC DNA]</scope>
    <source>
        <strain evidence="9 10">DOE0152z</strain>
    </source>
</reference>
<evidence type="ECO:0000313" key="9">
    <source>
        <dbReference type="EMBL" id="WIA11874.1"/>
    </source>
</evidence>
<dbReference type="Pfam" id="PF03222">
    <property type="entry name" value="Trp_Tyr_perm"/>
    <property type="match status" value="2"/>
</dbReference>
<keyword evidence="3" id="KW-1003">Cell membrane</keyword>
<protein>
    <recommendedName>
        <fullName evidence="11">Tyrosine-specific transport protein</fullName>
    </recommendedName>
</protein>
<keyword evidence="2" id="KW-0813">Transport</keyword>
<feature type="transmembrane region" description="Helical" evidence="8">
    <location>
        <begin position="199"/>
        <end position="217"/>
    </location>
</feature>
<keyword evidence="6 8" id="KW-1133">Transmembrane helix</keyword>
<feature type="transmembrane region" description="Helical" evidence="8">
    <location>
        <begin position="332"/>
        <end position="353"/>
    </location>
</feature>
<evidence type="ECO:0000256" key="7">
    <source>
        <dbReference type="ARBA" id="ARBA00023136"/>
    </source>
</evidence>
<feature type="transmembrane region" description="Helical" evidence="8">
    <location>
        <begin position="121"/>
        <end position="147"/>
    </location>
</feature>
<keyword evidence="4" id="KW-0997">Cell inner membrane</keyword>
<dbReference type="EMBL" id="CP126210">
    <property type="protein sequence ID" value="WIA11874.1"/>
    <property type="molecule type" value="Genomic_DNA"/>
</dbReference>
<evidence type="ECO:0000256" key="8">
    <source>
        <dbReference type="SAM" id="Phobius"/>
    </source>
</evidence>
<dbReference type="Proteomes" id="UP001244341">
    <property type="component" value="Chromosome 3b"/>
</dbReference>
<name>A0ABY8TRY2_TETOB</name>
<feature type="transmembrane region" description="Helical" evidence="8">
    <location>
        <begin position="229"/>
        <end position="250"/>
    </location>
</feature>
<evidence type="ECO:0000256" key="1">
    <source>
        <dbReference type="ARBA" id="ARBA00004429"/>
    </source>
</evidence>
<evidence type="ECO:0000256" key="2">
    <source>
        <dbReference type="ARBA" id="ARBA00022448"/>
    </source>
</evidence>
<feature type="transmembrane region" description="Helical" evidence="8">
    <location>
        <begin position="16"/>
        <end position="38"/>
    </location>
</feature>
<accession>A0ABY8TRY2</accession>
<comment type="subcellular location">
    <subcellularLocation>
        <location evidence="1">Cell inner membrane</location>
        <topology evidence="1">Multi-pass membrane protein</topology>
    </subcellularLocation>
</comment>
<evidence type="ECO:0000313" key="10">
    <source>
        <dbReference type="Proteomes" id="UP001244341"/>
    </source>
</evidence>
<dbReference type="InterPro" id="IPR018227">
    <property type="entry name" value="Amino_acid_transport_2"/>
</dbReference>
<dbReference type="PANTHER" id="PTHR32195:SF26">
    <property type="entry name" value="TRYPTOPHAN OR TYROSINE TRANSPORTER PROTEIN"/>
    <property type="match status" value="1"/>
</dbReference>
<feature type="transmembrane region" description="Helical" evidence="8">
    <location>
        <begin position="44"/>
        <end position="66"/>
    </location>
</feature>
<keyword evidence="5 8" id="KW-0812">Transmembrane</keyword>
<sequence>MFSNLNRDLKHDPGSVFGSAMLVAGTTIGAGILALPAVTQDAGFLPSAATLSIVCLFSAATGLLVAEVNLAIMRQQGAAGLSVITMARATLGEAGALASSAAYVFLHYALLVAYMSKAGEIVAGASGLGLVPAAALFSGTFAALCYCSSQKLLDQLNSGLVALVVTSFLGLLVVAAGGVDAGSLTSGGDWSAVPATLPVVALAFVYHNIIPVICNALEGDASKIRTAVLAGLAIPWAMFVTWDGAILGSLNTLRAAARLPVTSLAAATQPIAAVQVSSLETSTTNTAAGGASSSSDSSSSSSSSAVVASRVEDPLAALSAANPVAAPLIQGFSFLAIATSYIGFILGLTDFLADALALPSGRQAPLPYAITLLPPFVVAVTNPNIFLQALDTAGTYGVLTLFGIQPAAMAWSARYGSSSSSSSSSSIMQQTQRMVPGGKVALLAIGSAAAGVIPPSFHHPGLAIDRIGEAELIVKELTA</sequence>
<evidence type="ECO:0000256" key="3">
    <source>
        <dbReference type="ARBA" id="ARBA00022475"/>
    </source>
</evidence>
<keyword evidence="10" id="KW-1185">Reference proteome</keyword>
<evidence type="ECO:0000256" key="4">
    <source>
        <dbReference type="ARBA" id="ARBA00022519"/>
    </source>
</evidence>
<keyword evidence="7 8" id="KW-0472">Membrane</keyword>
<dbReference type="PANTHER" id="PTHR32195">
    <property type="entry name" value="OS07G0662800 PROTEIN"/>
    <property type="match status" value="1"/>
</dbReference>
<evidence type="ECO:0000256" key="5">
    <source>
        <dbReference type="ARBA" id="ARBA00022692"/>
    </source>
</evidence>